<name>A0A840SMY8_9RHOB</name>
<accession>A0A840SMY8</accession>
<dbReference type="RefSeq" id="WP_184149075.1">
    <property type="nucleotide sequence ID" value="NZ_JACHFM010000002.1"/>
</dbReference>
<evidence type="ECO:0008006" key="4">
    <source>
        <dbReference type="Google" id="ProtNLM"/>
    </source>
</evidence>
<keyword evidence="1" id="KW-0732">Signal</keyword>
<dbReference type="AlphaFoldDB" id="A0A840SMY8"/>
<evidence type="ECO:0000313" key="2">
    <source>
        <dbReference type="EMBL" id="MBB5222364.1"/>
    </source>
</evidence>
<reference evidence="2 3" key="1">
    <citation type="submission" date="2020-08" db="EMBL/GenBank/DDBJ databases">
        <title>Genomic Encyclopedia of Type Strains, Phase IV (KMG-IV): sequencing the most valuable type-strain genomes for metagenomic binning, comparative biology and taxonomic classification.</title>
        <authorList>
            <person name="Goeker M."/>
        </authorList>
    </citation>
    <scope>NUCLEOTIDE SEQUENCE [LARGE SCALE GENOMIC DNA]</scope>
    <source>
        <strain evidence="2 3">DSM 101730</strain>
    </source>
</reference>
<evidence type="ECO:0000256" key="1">
    <source>
        <dbReference type="SAM" id="SignalP"/>
    </source>
</evidence>
<feature type="signal peptide" evidence="1">
    <location>
        <begin position="1"/>
        <end position="22"/>
    </location>
</feature>
<keyword evidence="3" id="KW-1185">Reference proteome</keyword>
<proteinExistence type="predicted"/>
<feature type="chain" id="PRO_5032478441" description="MSP domain-containing protein" evidence="1">
    <location>
        <begin position="23"/>
        <end position="168"/>
    </location>
</feature>
<protein>
    <recommendedName>
        <fullName evidence="4">MSP domain-containing protein</fullName>
    </recommendedName>
</protein>
<dbReference type="Proteomes" id="UP000549457">
    <property type="component" value="Unassembled WGS sequence"/>
</dbReference>
<sequence>MKTLLMSVAAATLLATGVAAWADDDDDAAPAAAAAPAAQAFGARTLEIGAAGLMERSNRTDLDPVKLTAGAMQSAGEYKLLSGGYYRIVIASDGTAELAIEGPGLFRNVWINEVVINDLEVRPLGLDSIEFDDAGEVELSFVAITPGTYELRLRGASGDTQKAKFTIE</sequence>
<dbReference type="EMBL" id="JACHFM010000002">
    <property type="protein sequence ID" value="MBB5222364.1"/>
    <property type="molecule type" value="Genomic_DNA"/>
</dbReference>
<gene>
    <name evidence="2" type="ORF">HNP73_002300</name>
</gene>
<comment type="caution">
    <text evidence="2">The sequence shown here is derived from an EMBL/GenBank/DDBJ whole genome shotgun (WGS) entry which is preliminary data.</text>
</comment>
<evidence type="ECO:0000313" key="3">
    <source>
        <dbReference type="Proteomes" id="UP000549457"/>
    </source>
</evidence>
<organism evidence="2 3">
    <name type="scientific">Amaricoccus macauensis</name>
    <dbReference type="NCBI Taxonomy" id="57001"/>
    <lineage>
        <taxon>Bacteria</taxon>
        <taxon>Pseudomonadati</taxon>
        <taxon>Pseudomonadota</taxon>
        <taxon>Alphaproteobacteria</taxon>
        <taxon>Rhodobacterales</taxon>
        <taxon>Paracoccaceae</taxon>
        <taxon>Amaricoccus</taxon>
    </lineage>
</organism>